<dbReference type="Proteomes" id="UP000247792">
    <property type="component" value="Unassembled WGS sequence"/>
</dbReference>
<dbReference type="AlphaFoldDB" id="A0A318JEF0"/>
<dbReference type="RefSeq" id="WP_110254793.1">
    <property type="nucleotide sequence ID" value="NZ_QJKB01000002.1"/>
</dbReference>
<dbReference type="EMBL" id="QJKB01000002">
    <property type="protein sequence ID" value="PXX45360.1"/>
    <property type="molecule type" value="Genomic_DNA"/>
</dbReference>
<keyword evidence="4" id="KW-1185">Reference proteome</keyword>
<evidence type="ECO:0000313" key="3">
    <source>
        <dbReference type="EMBL" id="PXX45360.1"/>
    </source>
</evidence>
<dbReference type="NCBIfam" id="NF038027">
    <property type="entry name" value="TssQ_fam"/>
    <property type="match status" value="1"/>
</dbReference>
<sequence>MKKLTQALYVTGLVMACTILQGCETAPKQAPAPKPVVKPKETPPPPPPPPVEPAVPALNADVQALKDGTALYDAGDYNGAIKKLNAATEIWNGHNKDVQLGALKILAFSYCVTSRTQLCRQQFDKALKLDPAFNLSAAEIGHPVWGPVFLKSKNAVKAPVPVKKK</sequence>
<dbReference type="Gene3D" id="1.25.40.10">
    <property type="entry name" value="Tetratricopeptide repeat domain"/>
    <property type="match status" value="1"/>
</dbReference>
<dbReference type="SUPFAM" id="SSF48452">
    <property type="entry name" value="TPR-like"/>
    <property type="match status" value="1"/>
</dbReference>
<name>A0A318JEF0_9BURK</name>
<dbReference type="InterPro" id="IPR047780">
    <property type="entry name" value="TssQ-like"/>
</dbReference>
<keyword evidence="2" id="KW-0732">Signal</keyword>
<evidence type="ECO:0000313" key="4">
    <source>
        <dbReference type="Proteomes" id="UP000247792"/>
    </source>
</evidence>
<accession>A0A318JEF0</accession>
<protein>
    <recommendedName>
        <fullName evidence="5">Tetratricopeptide repeat protein</fullName>
    </recommendedName>
</protein>
<feature type="region of interest" description="Disordered" evidence="1">
    <location>
        <begin position="28"/>
        <end position="53"/>
    </location>
</feature>
<feature type="compositionally biased region" description="Pro residues" evidence="1">
    <location>
        <begin position="30"/>
        <end position="53"/>
    </location>
</feature>
<comment type="caution">
    <text evidence="3">The sequence shown here is derived from an EMBL/GenBank/DDBJ whole genome shotgun (WGS) entry which is preliminary data.</text>
</comment>
<proteinExistence type="predicted"/>
<dbReference type="InterPro" id="IPR011990">
    <property type="entry name" value="TPR-like_helical_dom_sf"/>
</dbReference>
<organism evidence="3 4">
    <name type="scientific">Undibacterium pigrum</name>
    <dbReference type="NCBI Taxonomy" id="401470"/>
    <lineage>
        <taxon>Bacteria</taxon>
        <taxon>Pseudomonadati</taxon>
        <taxon>Pseudomonadota</taxon>
        <taxon>Betaproteobacteria</taxon>
        <taxon>Burkholderiales</taxon>
        <taxon>Oxalobacteraceae</taxon>
        <taxon>Undibacterium</taxon>
    </lineage>
</organism>
<reference evidence="3 4" key="1">
    <citation type="submission" date="2018-05" db="EMBL/GenBank/DDBJ databases">
        <title>Genomic Encyclopedia of Type Strains, Phase IV (KMG-IV): sequencing the most valuable type-strain genomes for metagenomic binning, comparative biology and taxonomic classification.</title>
        <authorList>
            <person name="Goeker M."/>
        </authorList>
    </citation>
    <scope>NUCLEOTIDE SEQUENCE [LARGE SCALE GENOMIC DNA]</scope>
    <source>
        <strain evidence="3 4">DSM 19792</strain>
    </source>
</reference>
<feature type="signal peptide" evidence="2">
    <location>
        <begin position="1"/>
        <end position="22"/>
    </location>
</feature>
<gene>
    <name evidence="3" type="ORF">DFR42_102588</name>
</gene>
<dbReference type="PROSITE" id="PS51257">
    <property type="entry name" value="PROKAR_LIPOPROTEIN"/>
    <property type="match status" value="1"/>
</dbReference>
<evidence type="ECO:0000256" key="2">
    <source>
        <dbReference type="SAM" id="SignalP"/>
    </source>
</evidence>
<dbReference type="OrthoDB" id="8590585at2"/>
<evidence type="ECO:0008006" key="5">
    <source>
        <dbReference type="Google" id="ProtNLM"/>
    </source>
</evidence>
<evidence type="ECO:0000256" key="1">
    <source>
        <dbReference type="SAM" id="MobiDB-lite"/>
    </source>
</evidence>
<feature type="chain" id="PRO_5016437785" description="Tetratricopeptide repeat protein" evidence="2">
    <location>
        <begin position="23"/>
        <end position="165"/>
    </location>
</feature>